<feature type="compositionally biased region" description="Polar residues" evidence="1">
    <location>
        <begin position="110"/>
        <end position="128"/>
    </location>
</feature>
<keyword evidence="3" id="KW-1185">Reference proteome</keyword>
<accession>A0AAE0YQ12</accession>
<feature type="region of interest" description="Disordered" evidence="1">
    <location>
        <begin position="67"/>
        <end position="94"/>
    </location>
</feature>
<organism evidence="2 3">
    <name type="scientific">Elysia crispata</name>
    <name type="common">lettuce slug</name>
    <dbReference type="NCBI Taxonomy" id="231223"/>
    <lineage>
        <taxon>Eukaryota</taxon>
        <taxon>Metazoa</taxon>
        <taxon>Spiralia</taxon>
        <taxon>Lophotrochozoa</taxon>
        <taxon>Mollusca</taxon>
        <taxon>Gastropoda</taxon>
        <taxon>Heterobranchia</taxon>
        <taxon>Euthyneura</taxon>
        <taxon>Panpulmonata</taxon>
        <taxon>Sacoglossa</taxon>
        <taxon>Placobranchoidea</taxon>
        <taxon>Plakobranchidae</taxon>
        <taxon>Elysia</taxon>
    </lineage>
</organism>
<dbReference type="AlphaFoldDB" id="A0AAE0YQ12"/>
<evidence type="ECO:0000313" key="2">
    <source>
        <dbReference type="EMBL" id="KAK3753187.1"/>
    </source>
</evidence>
<proteinExistence type="predicted"/>
<evidence type="ECO:0000256" key="1">
    <source>
        <dbReference type="SAM" id="MobiDB-lite"/>
    </source>
</evidence>
<feature type="region of interest" description="Disordered" evidence="1">
    <location>
        <begin position="108"/>
        <end position="128"/>
    </location>
</feature>
<dbReference type="EMBL" id="JAWDGP010005718">
    <property type="protein sequence ID" value="KAK3753187.1"/>
    <property type="molecule type" value="Genomic_DNA"/>
</dbReference>
<sequence length="128" mass="13929">MTSHRGRCFEEERGEGENGGEMGESRARHAPRHTAVSLASQSTLRDFGPLTSLDSLHQTGLQLKARASNVREWPMKKGTRTQAANRNSARADGTMYLPHDLTDYGPVSFHTATASSPSQPLATQHTLG</sequence>
<feature type="region of interest" description="Disordered" evidence="1">
    <location>
        <begin position="1"/>
        <end position="40"/>
    </location>
</feature>
<dbReference type="Proteomes" id="UP001283361">
    <property type="component" value="Unassembled WGS sequence"/>
</dbReference>
<evidence type="ECO:0000313" key="3">
    <source>
        <dbReference type="Proteomes" id="UP001283361"/>
    </source>
</evidence>
<comment type="caution">
    <text evidence="2">The sequence shown here is derived from an EMBL/GenBank/DDBJ whole genome shotgun (WGS) entry which is preliminary data.</text>
</comment>
<reference evidence="2" key="1">
    <citation type="journal article" date="2023" name="G3 (Bethesda)">
        <title>A reference genome for the long-term kleptoplast-retaining sea slug Elysia crispata morphotype clarki.</title>
        <authorList>
            <person name="Eastman K.E."/>
            <person name="Pendleton A.L."/>
            <person name="Shaikh M.A."/>
            <person name="Suttiyut T."/>
            <person name="Ogas R."/>
            <person name="Tomko P."/>
            <person name="Gavelis G."/>
            <person name="Widhalm J.R."/>
            <person name="Wisecaver J.H."/>
        </authorList>
    </citation>
    <scope>NUCLEOTIDE SEQUENCE</scope>
    <source>
        <strain evidence="2">ECLA1</strain>
    </source>
</reference>
<name>A0AAE0YQ12_9GAST</name>
<gene>
    <name evidence="2" type="ORF">RRG08_024461</name>
</gene>
<protein>
    <submittedName>
        <fullName evidence="2">Uncharacterized protein</fullName>
    </submittedName>
</protein>